<proteinExistence type="predicted"/>
<reference evidence="1 2" key="1">
    <citation type="journal article" date="2020" name="Mol. Plant">
        <title>The Chromosome-Based Rubber Tree Genome Provides New Insights into Spurge Genome Evolution and Rubber Biosynthesis.</title>
        <authorList>
            <person name="Liu J."/>
            <person name="Shi C."/>
            <person name="Shi C.C."/>
            <person name="Li W."/>
            <person name="Zhang Q.J."/>
            <person name="Zhang Y."/>
            <person name="Li K."/>
            <person name="Lu H.F."/>
            <person name="Shi C."/>
            <person name="Zhu S.T."/>
            <person name="Xiao Z.Y."/>
            <person name="Nan H."/>
            <person name="Yue Y."/>
            <person name="Zhu X.G."/>
            <person name="Wu Y."/>
            <person name="Hong X.N."/>
            <person name="Fan G.Y."/>
            <person name="Tong Y."/>
            <person name="Zhang D."/>
            <person name="Mao C.L."/>
            <person name="Liu Y.L."/>
            <person name="Hao S.J."/>
            <person name="Liu W.Q."/>
            <person name="Lv M.Q."/>
            <person name="Zhang H.B."/>
            <person name="Liu Y."/>
            <person name="Hu-Tang G.R."/>
            <person name="Wang J.P."/>
            <person name="Wang J.H."/>
            <person name="Sun Y.H."/>
            <person name="Ni S.B."/>
            <person name="Chen W.B."/>
            <person name="Zhang X.C."/>
            <person name="Jiao Y.N."/>
            <person name="Eichler E.E."/>
            <person name="Li G.H."/>
            <person name="Liu X."/>
            <person name="Gao L.Z."/>
        </authorList>
    </citation>
    <scope>NUCLEOTIDE SEQUENCE [LARGE SCALE GENOMIC DNA]</scope>
    <source>
        <strain evidence="2">cv. GT1</strain>
        <tissue evidence="1">Leaf</tissue>
    </source>
</reference>
<name>A0A6A6L275_HEVBR</name>
<protein>
    <submittedName>
        <fullName evidence="1">Uncharacterized protein</fullName>
    </submittedName>
</protein>
<dbReference type="EMBL" id="JAAGAX010000013">
    <property type="protein sequence ID" value="KAF2295411.1"/>
    <property type="molecule type" value="Genomic_DNA"/>
</dbReference>
<evidence type="ECO:0000313" key="2">
    <source>
        <dbReference type="Proteomes" id="UP000467840"/>
    </source>
</evidence>
<keyword evidence="2" id="KW-1185">Reference proteome</keyword>
<dbReference type="Proteomes" id="UP000467840">
    <property type="component" value="Chromosome 7"/>
</dbReference>
<accession>A0A6A6L275</accession>
<evidence type="ECO:0000313" key="1">
    <source>
        <dbReference type="EMBL" id="KAF2295411.1"/>
    </source>
</evidence>
<comment type="caution">
    <text evidence="1">The sequence shown here is derived from an EMBL/GenBank/DDBJ whole genome shotgun (WGS) entry which is preliminary data.</text>
</comment>
<sequence length="111" mass="12584">MLQKVVISQEFLLDSWNSLWALVIPPRIKIFCGRCEETTSHLFLQCPVVARVVATGLRWWQEYKEYQAKVTVEQQSSSRPQSWLAPADEFFKLNTDAAITGRGIVGLGNAD</sequence>
<organism evidence="1 2">
    <name type="scientific">Hevea brasiliensis</name>
    <name type="common">Para rubber tree</name>
    <name type="synonym">Siphonia brasiliensis</name>
    <dbReference type="NCBI Taxonomy" id="3981"/>
    <lineage>
        <taxon>Eukaryota</taxon>
        <taxon>Viridiplantae</taxon>
        <taxon>Streptophyta</taxon>
        <taxon>Embryophyta</taxon>
        <taxon>Tracheophyta</taxon>
        <taxon>Spermatophyta</taxon>
        <taxon>Magnoliopsida</taxon>
        <taxon>eudicotyledons</taxon>
        <taxon>Gunneridae</taxon>
        <taxon>Pentapetalae</taxon>
        <taxon>rosids</taxon>
        <taxon>fabids</taxon>
        <taxon>Malpighiales</taxon>
        <taxon>Euphorbiaceae</taxon>
        <taxon>Crotonoideae</taxon>
        <taxon>Micrandreae</taxon>
        <taxon>Hevea</taxon>
    </lineage>
</organism>
<gene>
    <name evidence="1" type="ORF">GH714_032808</name>
</gene>
<dbReference type="AlphaFoldDB" id="A0A6A6L275"/>